<dbReference type="GeneID" id="83059052"/>
<dbReference type="STRING" id="1197717.BED41_14485"/>
<organism evidence="2 3">
    <name type="scientific">Cloacibacillus porcorum</name>
    <dbReference type="NCBI Taxonomy" id="1197717"/>
    <lineage>
        <taxon>Bacteria</taxon>
        <taxon>Thermotogati</taxon>
        <taxon>Synergistota</taxon>
        <taxon>Synergistia</taxon>
        <taxon>Synergistales</taxon>
        <taxon>Synergistaceae</taxon>
        <taxon>Cloacibacillus</taxon>
    </lineage>
</organism>
<keyword evidence="1" id="KW-0732">Signal</keyword>
<feature type="signal peptide" evidence="1">
    <location>
        <begin position="1"/>
        <end position="33"/>
    </location>
</feature>
<feature type="chain" id="PRO_5008538999" description="DUF4198 domain-containing protein" evidence="1">
    <location>
        <begin position="34"/>
        <end position="307"/>
    </location>
</feature>
<evidence type="ECO:0000313" key="3">
    <source>
        <dbReference type="Proteomes" id="UP000093044"/>
    </source>
</evidence>
<sequence>MERLFKMAAKYKSGAGALALICALFVCPPAADAHYFSVIPKVSRTGVGNEHSVIVSFTHITKQAQYDYSFMKLDPDADMLNGRLIYKDGTETDLTSLFAAYDDPDGDEVTGIDSRRAVATIGKEGTVIAACRTNLNIPGQMVYTGYSKHIFNAAADGHSTKAVGGGEVAEIIPLSDLAMATVGVPIKFKLLYKGSPREGAEIEYGNETTPIVKGEEGPENLKKLETHSDKDGIFTYTPDSAGRNTVAAMLDLGNKTYCSTTLSFEAKERSGGGSGGCNAASALPPLLVLLGLSLAPVIKKRIKNNKR</sequence>
<gene>
    <name evidence="2" type="ORF">BED41_14485</name>
</gene>
<protein>
    <recommendedName>
        <fullName evidence="4">DUF4198 domain-containing protein</fullName>
    </recommendedName>
</protein>
<proteinExistence type="predicted"/>
<keyword evidence="3" id="KW-1185">Reference proteome</keyword>
<accession>A0A1B2I8B8</accession>
<evidence type="ECO:0000256" key="1">
    <source>
        <dbReference type="SAM" id="SignalP"/>
    </source>
</evidence>
<name>A0A1B2I8B8_9BACT</name>
<dbReference type="AlphaFoldDB" id="A0A1B2I8B8"/>
<dbReference type="EMBL" id="CP016757">
    <property type="protein sequence ID" value="ANZ46201.1"/>
    <property type="molecule type" value="Genomic_DNA"/>
</dbReference>
<dbReference type="KEGG" id="cpor:BED41_14485"/>
<dbReference type="OrthoDB" id="5943at2"/>
<dbReference type="Proteomes" id="UP000093044">
    <property type="component" value="Chromosome"/>
</dbReference>
<evidence type="ECO:0000313" key="2">
    <source>
        <dbReference type="EMBL" id="ANZ46201.1"/>
    </source>
</evidence>
<dbReference type="InterPro" id="IPR019613">
    <property type="entry name" value="DUF4198"/>
</dbReference>
<dbReference type="RefSeq" id="WP_066747912.1">
    <property type="nucleotide sequence ID" value="NZ_CP016757.1"/>
</dbReference>
<dbReference type="Pfam" id="PF10670">
    <property type="entry name" value="DUF4198"/>
    <property type="match status" value="1"/>
</dbReference>
<evidence type="ECO:0008006" key="4">
    <source>
        <dbReference type="Google" id="ProtNLM"/>
    </source>
</evidence>
<reference evidence="2" key="1">
    <citation type="submission" date="2016-08" db="EMBL/GenBank/DDBJ databases">
        <title>Complete genome of Cloacibacillus porcorum.</title>
        <authorList>
            <person name="Looft T."/>
            <person name="Bayles D.O."/>
            <person name="Alt D.P."/>
        </authorList>
    </citation>
    <scope>NUCLEOTIDE SEQUENCE [LARGE SCALE GENOMIC DNA]</scope>
    <source>
        <strain evidence="2">CL-84</strain>
    </source>
</reference>